<dbReference type="RefSeq" id="WP_238468483.1">
    <property type="nucleotide sequence ID" value="NZ_JAKLJA010000062.1"/>
</dbReference>
<keyword evidence="3" id="KW-1185">Reference proteome</keyword>
<protein>
    <submittedName>
        <fullName evidence="2">Uncharacterized protein</fullName>
    </submittedName>
</protein>
<gene>
    <name evidence="2" type="ORF">L5014_35125</name>
</gene>
<organism evidence="2 3">
    <name type="scientific">Paraburkholderia tagetis</name>
    <dbReference type="NCBI Taxonomy" id="2913261"/>
    <lineage>
        <taxon>Bacteria</taxon>
        <taxon>Pseudomonadati</taxon>
        <taxon>Pseudomonadota</taxon>
        <taxon>Betaproteobacteria</taxon>
        <taxon>Burkholderiales</taxon>
        <taxon>Burkholderiaceae</taxon>
        <taxon>Paraburkholderia</taxon>
    </lineage>
</organism>
<sequence>MKVAELLTRLKDADPDAVVLLLPRYADFKNTQELVDVVLIAKPWTCERHREADGSTTDVHHPASHGYSIGCNAETDESWTEQVVTLSSQSGSIEAKHSGVEKSASDTASLEDDIREQTCQVRRQMIAEGGLLPADEFCARLGISKKRFNHLLADGSVFGLDVDGTNYFPALLADPELDRERLQAICKIIASAPAGSRLDFLSTPHGALGANTPLQMLNDDRDCKRLREVAEAWAAQYSRTSVKMYEGEHETEPRGVVPLYAAAAEIDPRKPLWTRVSKALHEHGYEWPLGPYPVARVCTMFVEQQEAGYSEPRLEACVQIVANGGLIRVRIIHKGSAARQSQTVAAGKHRSVVDVAKKVVAYLRKR</sequence>
<evidence type="ECO:0000256" key="1">
    <source>
        <dbReference type="SAM" id="MobiDB-lite"/>
    </source>
</evidence>
<feature type="region of interest" description="Disordered" evidence="1">
    <location>
        <begin position="90"/>
        <end position="111"/>
    </location>
</feature>
<reference evidence="2" key="1">
    <citation type="submission" date="2022-01" db="EMBL/GenBank/DDBJ databases">
        <title>Genome sequence and assembly of Parabukholderia sp. RG36.</title>
        <authorList>
            <person name="Chhetri G."/>
        </authorList>
    </citation>
    <scope>NUCLEOTIDE SEQUENCE</scope>
    <source>
        <strain evidence="2">RG36</strain>
    </source>
</reference>
<feature type="compositionally biased region" description="Basic and acidic residues" evidence="1">
    <location>
        <begin position="94"/>
        <end position="104"/>
    </location>
</feature>
<dbReference type="AlphaFoldDB" id="A0A9X2A2G7"/>
<dbReference type="EMBL" id="JAKLJA010000062">
    <property type="protein sequence ID" value="MCG5078501.1"/>
    <property type="molecule type" value="Genomic_DNA"/>
</dbReference>
<evidence type="ECO:0000313" key="3">
    <source>
        <dbReference type="Proteomes" id="UP001139308"/>
    </source>
</evidence>
<accession>A0A9X2A2G7</accession>
<proteinExistence type="predicted"/>
<name>A0A9X2A2G7_9BURK</name>
<dbReference type="Proteomes" id="UP001139308">
    <property type="component" value="Unassembled WGS sequence"/>
</dbReference>
<comment type="caution">
    <text evidence="2">The sequence shown here is derived from an EMBL/GenBank/DDBJ whole genome shotgun (WGS) entry which is preliminary data.</text>
</comment>
<evidence type="ECO:0000313" key="2">
    <source>
        <dbReference type="EMBL" id="MCG5078501.1"/>
    </source>
</evidence>